<dbReference type="PANTHER" id="PTHR11782:SF83">
    <property type="entry name" value="GUANOSINE-DIPHOSPHATASE"/>
    <property type="match status" value="1"/>
</dbReference>
<organism evidence="10 11">
    <name type="scientific">Hibiscus syriacus</name>
    <name type="common">Rose of Sharon</name>
    <dbReference type="NCBI Taxonomy" id="106335"/>
    <lineage>
        <taxon>Eukaryota</taxon>
        <taxon>Viridiplantae</taxon>
        <taxon>Streptophyta</taxon>
        <taxon>Embryophyta</taxon>
        <taxon>Tracheophyta</taxon>
        <taxon>Spermatophyta</taxon>
        <taxon>Magnoliopsida</taxon>
        <taxon>eudicotyledons</taxon>
        <taxon>Gunneridae</taxon>
        <taxon>Pentapetalae</taxon>
        <taxon>rosids</taxon>
        <taxon>malvids</taxon>
        <taxon>Malvales</taxon>
        <taxon>Malvaceae</taxon>
        <taxon>Malvoideae</taxon>
        <taxon>Hibiscus</taxon>
    </lineage>
</organism>
<protein>
    <recommendedName>
        <fullName evidence="2">apyrase</fullName>
        <ecNumber evidence="2">3.6.1.5</ecNumber>
    </recommendedName>
    <alternativeName>
        <fullName evidence="6">ATP-diphosphatase</fullName>
    </alternativeName>
    <alternativeName>
        <fullName evidence="7">ATP-diphosphohydrolase</fullName>
    </alternativeName>
    <alternativeName>
        <fullName evidence="4">Adenosine diphosphatase</fullName>
    </alternativeName>
    <alternativeName>
        <fullName evidence="5">NTPDase</fullName>
    </alternativeName>
</protein>
<keyword evidence="9" id="KW-0067">ATP-binding</keyword>
<evidence type="ECO:0000256" key="3">
    <source>
        <dbReference type="ARBA" id="ARBA00022801"/>
    </source>
</evidence>
<dbReference type="Pfam" id="PF01150">
    <property type="entry name" value="GDA1_CD39"/>
    <property type="match status" value="2"/>
</dbReference>
<keyword evidence="11" id="KW-1185">Reference proteome</keyword>
<evidence type="ECO:0000256" key="8">
    <source>
        <dbReference type="ARBA" id="ARBA00049175"/>
    </source>
</evidence>
<dbReference type="Gene3D" id="3.30.420.150">
    <property type="entry name" value="Exopolyphosphatase. Domain 2"/>
    <property type="match status" value="2"/>
</dbReference>
<dbReference type="Proteomes" id="UP000436088">
    <property type="component" value="Unassembled WGS sequence"/>
</dbReference>
<comment type="catalytic activity">
    <reaction evidence="8">
        <text>a ribonucleoside 5'-triphosphate + 2 H2O = a ribonucleoside 5'-phosphate + 2 phosphate + 2 H(+)</text>
        <dbReference type="Rhea" id="RHEA:36795"/>
        <dbReference type="ChEBI" id="CHEBI:15377"/>
        <dbReference type="ChEBI" id="CHEBI:15378"/>
        <dbReference type="ChEBI" id="CHEBI:43474"/>
        <dbReference type="ChEBI" id="CHEBI:58043"/>
        <dbReference type="ChEBI" id="CHEBI:61557"/>
        <dbReference type="EC" id="3.6.1.5"/>
    </reaction>
</comment>
<evidence type="ECO:0000313" key="11">
    <source>
        <dbReference type="Proteomes" id="UP000436088"/>
    </source>
</evidence>
<evidence type="ECO:0000256" key="1">
    <source>
        <dbReference type="ARBA" id="ARBA00009283"/>
    </source>
</evidence>
<dbReference type="InterPro" id="IPR000407">
    <property type="entry name" value="GDA1_CD39_NTPase"/>
</dbReference>
<dbReference type="GO" id="GO:0009134">
    <property type="term" value="P:nucleoside diphosphate catabolic process"/>
    <property type="evidence" value="ECO:0007669"/>
    <property type="project" value="TreeGrafter"/>
</dbReference>
<name>A0A6A3A3W9_HIBSY</name>
<dbReference type="AlphaFoldDB" id="A0A6A3A3W9"/>
<dbReference type="EC" id="3.6.1.5" evidence="2"/>
<evidence type="ECO:0000313" key="10">
    <source>
        <dbReference type="EMBL" id="KAE8698991.1"/>
    </source>
</evidence>
<evidence type="ECO:0000256" key="7">
    <source>
        <dbReference type="ARBA" id="ARBA00032306"/>
    </source>
</evidence>
<dbReference type="PANTHER" id="PTHR11782">
    <property type="entry name" value="ADENOSINE/GUANOSINE DIPHOSPHATASE"/>
    <property type="match status" value="1"/>
</dbReference>
<gene>
    <name evidence="10" type="ORF">F3Y22_tig00110597pilonHSYRG01244</name>
</gene>
<feature type="binding site" evidence="9">
    <location>
        <begin position="50"/>
        <end position="54"/>
    </location>
    <ligand>
        <name>ATP</name>
        <dbReference type="ChEBI" id="CHEBI:30616"/>
    </ligand>
</feature>
<dbReference type="GO" id="GO:0004050">
    <property type="term" value="F:apyrase activity"/>
    <property type="evidence" value="ECO:0007669"/>
    <property type="project" value="UniProtKB-EC"/>
</dbReference>
<keyword evidence="9" id="KW-0547">Nucleotide-binding</keyword>
<sequence>MLKLSSTPRSSSERNLTISEGGSDKVTINYLLGNLRRTYRDTVGIVDLGGGSVQTTYTISENAASRAPSLPAGQDSYLFALWLIGSLSRNFEGTYQYGGEEYKASALSSGSSMEECRRVTLKALKANDSCVHMKCTFGGIWNGGGGDGQKNLFVASFFFDRAAEAGFIKASDPIAKVQPHSFADAAKRACQTKYTYAKTTYKDLGKNNLPYICMDLVYEYTLLVDGFGLDLYQYITLVTKVKYWNSFVEPAWPLGSAIETVSS</sequence>
<dbReference type="EMBL" id="VEPZ02001044">
    <property type="protein sequence ID" value="KAE8698991.1"/>
    <property type="molecule type" value="Genomic_DNA"/>
</dbReference>
<dbReference type="GO" id="GO:0005524">
    <property type="term" value="F:ATP binding"/>
    <property type="evidence" value="ECO:0007669"/>
    <property type="project" value="UniProtKB-KW"/>
</dbReference>
<evidence type="ECO:0000256" key="5">
    <source>
        <dbReference type="ARBA" id="ARBA00031370"/>
    </source>
</evidence>
<dbReference type="GO" id="GO:0016020">
    <property type="term" value="C:membrane"/>
    <property type="evidence" value="ECO:0007669"/>
    <property type="project" value="TreeGrafter"/>
</dbReference>
<evidence type="ECO:0000256" key="4">
    <source>
        <dbReference type="ARBA" id="ARBA00030084"/>
    </source>
</evidence>
<reference evidence="10" key="1">
    <citation type="submission" date="2019-09" db="EMBL/GenBank/DDBJ databases">
        <title>Draft genome information of white flower Hibiscus syriacus.</title>
        <authorList>
            <person name="Kim Y.-M."/>
        </authorList>
    </citation>
    <scope>NUCLEOTIDE SEQUENCE [LARGE SCALE GENOMIC DNA]</scope>
    <source>
        <strain evidence="10">YM2019G1</strain>
    </source>
</reference>
<proteinExistence type="inferred from homology"/>
<evidence type="ECO:0000256" key="2">
    <source>
        <dbReference type="ARBA" id="ARBA00012148"/>
    </source>
</evidence>
<evidence type="ECO:0000256" key="9">
    <source>
        <dbReference type="PIRSR" id="PIRSR600407-2"/>
    </source>
</evidence>
<dbReference type="GO" id="GO:0017110">
    <property type="term" value="F:nucleoside diphosphate phosphatase activity"/>
    <property type="evidence" value="ECO:0007669"/>
    <property type="project" value="TreeGrafter"/>
</dbReference>
<comment type="caution">
    <text evidence="10">The sequence shown here is derived from an EMBL/GenBank/DDBJ whole genome shotgun (WGS) entry which is preliminary data.</text>
</comment>
<evidence type="ECO:0000256" key="6">
    <source>
        <dbReference type="ARBA" id="ARBA00031428"/>
    </source>
</evidence>
<keyword evidence="3" id="KW-0378">Hydrolase</keyword>
<comment type="similarity">
    <text evidence="1">Belongs to the GDA1/CD39 NTPase family.</text>
</comment>
<accession>A0A6A3A3W9</accession>